<keyword evidence="1" id="KW-1133">Transmembrane helix</keyword>
<dbReference type="AlphaFoldDB" id="A0A0V0QIE0"/>
<reference evidence="2 3" key="1">
    <citation type="journal article" date="2015" name="Sci. Rep.">
        <title>Genome of the facultative scuticociliatosis pathogen Pseudocohnilembus persalinus provides insight into its virulence through horizontal gene transfer.</title>
        <authorList>
            <person name="Xiong J."/>
            <person name="Wang G."/>
            <person name="Cheng J."/>
            <person name="Tian M."/>
            <person name="Pan X."/>
            <person name="Warren A."/>
            <person name="Jiang C."/>
            <person name="Yuan D."/>
            <person name="Miao W."/>
        </authorList>
    </citation>
    <scope>NUCLEOTIDE SEQUENCE [LARGE SCALE GENOMIC DNA]</scope>
    <source>
        <strain evidence="2">36N120E</strain>
    </source>
</reference>
<dbReference type="Gene3D" id="3.90.660.10">
    <property type="match status" value="1"/>
</dbReference>
<accession>A0A0V0QIE0</accession>
<sequence>MKQTQKSIAILGGGISGLSTGFYLQKLNPSLQFKIFDKNSSVRGGRACTFRKKVDENIDKYFYFDPGANYLSFDDKFQEDLIYNQIFCKDEPDIFLKDLEKINKPIYLLDKNQNIQKSDKQGLKLTYKTGLSKLSENLANGMMEKLVFNSKILSILKNKQNGKWNIQYEDIHNKTTISEEFDIVVSALHPLALQRIQQKNLEEIKKNQLLIQDEQLQDCLNHIKDINFKKIIAVCLDFKISKSIFKENEYKKEFLDFFALLNLDRENDISWMCCENDKPGHIPDLINDSNYDYIHLGLTLQMSNDWSENNMDKDDEYIIQQALNKMLQIIQKEENKQFFNNNLIENAQKIFELNENIKYKWVKKWEYALQTQQNDLNSYIKNQNQNSLYFCGDILYPKSRVSNAFMSGIETAKKMIQTTLKQNL</sequence>
<keyword evidence="3" id="KW-1185">Reference proteome</keyword>
<keyword evidence="1" id="KW-0812">Transmembrane</keyword>
<name>A0A0V0QIE0_PSEPJ</name>
<dbReference type="Gene3D" id="3.50.50.60">
    <property type="entry name" value="FAD/NAD(P)-binding domain"/>
    <property type="match status" value="1"/>
</dbReference>
<dbReference type="EMBL" id="LDAU01000162">
    <property type="protein sequence ID" value="KRX01850.1"/>
    <property type="molecule type" value="Genomic_DNA"/>
</dbReference>
<dbReference type="InterPro" id="IPR036188">
    <property type="entry name" value="FAD/NAD-bd_sf"/>
</dbReference>
<organism evidence="2 3">
    <name type="scientific">Pseudocohnilembus persalinus</name>
    <name type="common">Ciliate</name>
    <dbReference type="NCBI Taxonomy" id="266149"/>
    <lineage>
        <taxon>Eukaryota</taxon>
        <taxon>Sar</taxon>
        <taxon>Alveolata</taxon>
        <taxon>Ciliophora</taxon>
        <taxon>Intramacronucleata</taxon>
        <taxon>Oligohymenophorea</taxon>
        <taxon>Scuticociliatia</taxon>
        <taxon>Philasterida</taxon>
        <taxon>Pseudocohnilembidae</taxon>
        <taxon>Pseudocohnilembus</taxon>
    </lineage>
</organism>
<evidence type="ECO:0000313" key="3">
    <source>
        <dbReference type="Proteomes" id="UP000054937"/>
    </source>
</evidence>
<dbReference type="PANTHER" id="PTHR16128">
    <property type="entry name" value="FAD/NAD(P)-BINDING OXIDOREDUCTASE FAMILY PROTEIN"/>
    <property type="match status" value="1"/>
</dbReference>
<dbReference type="Proteomes" id="UP000054937">
    <property type="component" value="Unassembled WGS sequence"/>
</dbReference>
<feature type="transmembrane region" description="Helical" evidence="1">
    <location>
        <begin position="7"/>
        <end position="24"/>
    </location>
</feature>
<dbReference type="PANTHER" id="PTHR16128:SF5">
    <property type="entry name" value="FAD_NAD(P)-BINDING OXIDOREDUCTASE FAMILY PROTEIN"/>
    <property type="match status" value="1"/>
</dbReference>
<evidence type="ECO:0000256" key="1">
    <source>
        <dbReference type="SAM" id="Phobius"/>
    </source>
</evidence>
<protein>
    <recommendedName>
        <fullName evidence="4">Amine oxidase domain-containing protein</fullName>
    </recommendedName>
</protein>
<proteinExistence type="predicted"/>
<comment type="caution">
    <text evidence="2">The sequence shown here is derived from an EMBL/GenBank/DDBJ whole genome shotgun (WGS) entry which is preliminary data.</text>
</comment>
<dbReference type="SUPFAM" id="SSF51905">
    <property type="entry name" value="FAD/NAD(P)-binding domain"/>
    <property type="match status" value="1"/>
</dbReference>
<dbReference type="InParanoid" id="A0A0V0QIE0"/>
<evidence type="ECO:0000313" key="2">
    <source>
        <dbReference type="EMBL" id="KRX01850.1"/>
    </source>
</evidence>
<keyword evidence="1" id="KW-0472">Membrane</keyword>
<gene>
    <name evidence="2" type="ORF">PPERSA_00472</name>
</gene>
<evidence type="ECO:0008006" key="4">
    <source>
        <dbReference type="Google" id="ProtNLM"/>
    </source>
</evidence>
<dbReference type="OrthoDB" id="66881at2759"/>
<dbReference type="Pfam" id="PF13450">
    <property type="entry name" value="NAD_binding_8"/>
    <property type="match status" value="1"/>
</dbReference>
<dbReference type="OMA" id="LYCLGDW"/>